<feature type="region of interest" description="Disordered" evidence="1">
    <location>
        <begin position="271"/>
        <end position="304"/>
    </location>
</feature>
<feature type="region of interest" description="Disordered" evidence="1">
    <location>
        <begin position="189"/>
        <end position="239"/>
    </location>
</feature>
<dbReference type="Proteomes" id="UP000028837">
    <property type="component" value="Unassembled WGS sequence"/>
</dbReference>
<evidence type="ECO:0000313" key="2">
    <source>
        <dbReference type="EMBL" id="KFG39147.1"/>
    </source>
</evidence>
<gene>
    <name evidence="2" type="ORF">TGDOM2_268390</name>
</gene>
<feature type="region of interest" description="Disordered" evidence="1">
    <location>
        <begin position="70"/>
        <end position="161"/>
    </location>
</feature>
<proteinExistence type="predicted"/>
<sequence>MLAFVAVYIHGTELLALVDTGSEATLVSLFLVNCLNLSINREYRGFATHHTSSALSSAAPVVPPPCPVPPGSSAFSSSDAGSPAAPSRALSLSSRAAAGRTALHLNENQTRGESGTPRACESQDETEAESQANNEETETEKRDRQVEQAAAASHLPASQVSVHGAGSAIVGRVENLQVTFPVFSVETEDLNERSVEATTGPRETKETDEERPAQAEATGAIASQNQSRGAEAACDREAPRNSRLEFRKPCLLPVICDAIVLEEPSQHYHSSLPRAASSSTPLSSSVRTSSVSSARSPSPVSASSSVLPASQFLLVLGLDALVALDAVVDLPRRRLLIGNGRFAATLFFGDPSALGAYLR</sequence>
<dbReference type="AlphaFoldDB" id="A0A086K429"/>
<protein>
    <submittedName>
        <fullName evidence="2">Uncharacterized protein</fullName>
    </submittedName>
</protein>
<feature type="compositionally biased region" description="Low complexity" evidence="1">
    <location>
        <begin position="71"/>
        <end position="99"/>
    </location>
</feature>
<evidence type="ECO:0000313" key="3">
    <source>
        <dbReference type="Proteomes" id="UP000028837"/>
    </source>
</evidence>
<name>A0A086K429_TOXGO</name>
<reference evidence="2 3" key="1">
    <citation type="submission" date="2014-02" db="EMBL/GenBank/DDBJ databases">
        <authorList>
            <person name="Sibley D."/>
            <person name="Venepally P."/>
            <person name="Karamycheva S."/>
            <person name="Hadjithomas M."/>
            <person name="Khan A."/>
            <person name="Brunk B."/>
            <person name="Roos D."/>
            <person name="Caler E."/>
            <person name="Lorenzi H."/>
        </authorList>
    </citation>
    <scope>NUCLEOTIDE SEQUENCE [LARGE SCALE GENOMIC DNA]</scope>
    <source>
        <strain evidence="2 3">GAB2-2007-GAL-DOM2</strain>
    </source>
</reference>
<feature type="compositionally biased region" description="Basic and acidic residues" evidence="1">
    <location>
        <begin position="202"/>
        <end position="213"/>
    </location>
</feature>
<dbReference type="VEuPathDB" id="ToxoDB:TGDOM2_268390"/>
<dbReference type="OrthoDB" id="333229at2759"/>
<comment type="caution">
    <text evidence="2">The sequence shown here is derived from an EMBL/GenBank/DDBJ whole genome shotgun (WGS) entry which is preliminary data.</text>
</comment>
<accession>A0A086K429</accession>
<evidence type="ECO:0000256" key="1">
    <source>
        <dbReference type="SAM" id="MobiDB-lite"/>
    </source>
</evidence>
<organism evidence="2 3">
    <name type="scientific">Toxoplasma gondii GAB2-2007-GAL-DOM2</name>
    <dbReference type="NCBI Taxonomy" id="1130820"/>
    <lineage>
        <taxon>Eukaryota</taxon>
        <taxon>Sar</taxon>
        <taxon>Alveolata</taxon>
        <taxon>Apicomplexa</taxon>
        <taxon>Conoidasida</taxon>
        <taxon>Coccidia</taxon>
        <taxon>Eucoccidiorida</taxon>
        <taxon>Eimeriorina</taxon>
        <taxon>Sarcocystidae</taxon>
        <taxon>Toxoplasma</taxon>
    </lineage>
</organism>
<dbReference type="EMBL" id="AHZU02000872">
    <property type="protein sequence ID" value="KFG39147.1"/>
    <property type="molecule type" value="Genomic_DNA"/>
</dbReference>